<dbReference type="EC" id="2.3.1.9" evidence="8"/>
<organism evidence="8 9">
    <name type="scientific">Albidiferax ferrireducens (strain ATCC BAA-621 / DSM 15236 / T118)</name>
    <name type="common">Rhodoferax ferrireducens</name>
    <dbReference type="NCBI Taxonomy" id="338969"/>
    <lineage>
        <taxon>Bacteria</taxon>
        <taxon>Pseudomonadati</taxon>
        <taxon>Pseudomonadota</taxon>
        <taxon>Betaproteobacteria</taxon>
        <taxon>Burkholderiales</taxon>
        <taxon>Comamonadaceae</taxon>
        <taxon>Rhodoferax</taxon>
    </lineage>
</organism>
<dbReference type="PROSITE" id="PS00737">
    <property type="entry name" value="THIOLASE_2"/>
    <property type="match status" value="1"/>
</dbReference>
<feature type="active site" description="Proton acceptor" evidence="4">
    <location>
        <position position="349"/>
    </location>
</feature>
<reference evidence="9" key="1">
    <citation type="submission" date="2006-02" db="EMBL/GenBank/DDBJ databases">
        <title>Complete sequence of chromosome of Rhodoferax ferrireducens DSM 15236.</title>
        <authorList>
            <person name="Copeland A."/>
            <person name="Lucas S."/>
            <person name="Lapidus A."/>
            <person name="Barry K."/>
            <person name="Detter J.C."/>
            <person name="Glavina del Rio T."/>
            <person name="Hammon N."/>
            <person name="Israni S."/>
            <person name="Pitluck S."/>
            <person name="Brettin T."/>
            <person name="Bruce D."/>
            <person name="Han C."/>
            <person name="Tapia R."/>
            <person name="Gilna P."/>
            <person name="Kiss H."/>
            <person name="Schmutz J."/>
            <person name="Larimer F."/>
            <person name="Land M."/>
            <person name="Kyrpides N."/>
            <person name="Ivanova N."/>
            <person name="Richardson P."/>
        </authorList>
    </citation>
    <scope>NUCLEOTIDE SEQUENCE [LARGE SCALE GENOMIC DNA]</scope>
    <source>
        <strain evidence="9">ATCC BAA-621 / DSM 15236 / T118</strain>
    </source>
</reference>
<feature type="active site" description="Acyl-thioester intermediate" evidence="4">
    <location>
        <position position="88"/>
    </location>
</feature>
<keyword evidence="9" id="KW-1185">Reference proteome</keyword>
<dbReference type="PANTHER" id="PTHR18919:SF107">
    <property type="entry name" value="ACETYL-COA ACETYLTRANSFERASE, CYTOSOLIC"/>
    <property type="match status" value="1"/>
</dbReference>
<name>Q21VC5_ALBFT</name>
<dbReference type="InterPro" id="IPR002155">
    <property type="entry name" value="Thiolase"/>
</dbReference>
<dbReference type="InterPro" id="IPR020610">
    <property type="entry name" value="Thiolase_AS"/>
</dbReference>
<dbReference type="Pfam" id="PF00108">
    <property type="entry name" value="Thiolase_N"/>
    <property type="match status" value="1"/>
</dbReference>
<accession>Q21VC5</accession>
<evidence type="ECO:0000313" key="9">
    <source>
        <dbReference type="Proteomes" id="UP000008332"/>
    </source>
</evidence>
<dbReference type="RefSeq" id="WP_011464846.1">
    <property type="nucleotide sequence ID" value="NC_007908.1"/>
</dbReference>
<feature type="domain" description="Thiolase N-terminal" evidence="6">
    <location>
        <begin position="4"/>
        <end position="262"/>
    </location>
</feature>
<dbReference type="GO" id="GO:0044281">
    <property type="term" value="P:small molecule metabolic process"/>
    <property type="evidence" value="ECO:0007669"/>
    <property type="project" value="UniProtKB-ARBA"/>
</dbReference>
<evidence type="ECO:0000259" key="6">
    <source>
        <dbReference type="Pfam" id="PF00108"/>
    </source>
</evidence>
<dbReference type="eggNOG" id="COG0183">
    <property type="taxonomic scope" value="Bacteria"/>
</dbReference>
<dbReference type="CDD" id="cd00751">
    <property type="entry name" value="thiolase"/>
    <property type="match status" value="1"/>
</dbReference>
<dbReference type="PANTHER" id="PTHR18919">
    <property type="entry name" value="ACETYL-COA C-ACYLTRANSFERASE"/>
    <property type="match status" value="1"/>
</dbReference>
<gene>
    <name evidence="8" type="ordered locus">Rfer_2561</name>
</gene>
<keyword evidence="2 5" id="KW-0808">Transferase</keyword>
<dbReference type="STRING" id="338969.Rfer_2561"/>
<evidence type="ECO:0000259" key="7">
    <source>
        <dbReference type="Pfam" id="PF02803"/>
    </source>
</evidence>
<dbReference type="InterPro" id="IPR020617">
    <property type="entry name" value="Thiolase_C"/>
</dbReference>
<evidence type="ECO:0000256" key="2">
    <source>
        <dbReference type="ARBA" id="ARBA00022679"/>
    </source>
</evidence>
<dbReference type="AlphaFoldDB" id="Q21VC5"/>
<dbReference type="KEGG" id="rfr:Rfer_2561"/>
<evidence type="ECO:0000256" key="4">
    <source>
        <dbReference type="PIRSR" id="PIRSR000429-1"/>
    </source>
</evidence>
<dbReference type="PROSITE" id="PS00098">
    <property type="entry name" value="THIOLASE_1"/>
    <property type="match status" value="1"/>
</dbReference>
<dbReference type="OrthoDB" id="9764638at2"/>
<sequence length="392" mass="40229">MEDIVIVSAARTAVGKFGGTLAKTPAPELGAAVIKALLARTGLSADQIGEVILGQVLTAGSGQNPARQALIKSGLLIETPALTVNCVCGSGLKAVMLAAQAVAYGDSDIVIAGGQENMSASPHVLLGSRDGQRMGDWKMIDSMIVDGLWDVYNQVHMGITAENVNKKYGITREMQDALALGSQQKAAAAQDAGKFKDEIVPLSIAQKKGDAIVFDTDEFLNRKTNAAALAGLRPAFDKAGSVTAGNASGINDGAAAVMVMTAKKAAALGLKPLGRIASFATSGVDPALMGMGPVPASQKALARAGWKAADLDLMEINEAFAAQACAVNQQMGWDTSKLNVNGGAIAIGHPVGASGCRILVTLLHEMQRRDARKGLASLCIGGGMGVALTIER</sequence>
<dbReference type="PROSITE" id="PS00099">
    <property type="entry name" value="THIOLASE_3"/>
    <property type="match status" value="1"/>
</dbReference>
<evidence type="ECO:0000256" key="1">
    <source>
        <dbReference type="ARBA" id="ARBA00010982"/>
    </source>
</evidence>
<evidence type="ECO:0000256" key="3">
    <source>
        <dbReference type="ARBA" id="ARBA00023315"/>
    </source>
</evidence>
<dbReference type="Gene3D" id="3.40.47.10">
    <property type="match status" value="2"/>
</dbReference>
<dbReference type="InterPro" id="IPR020613">
    <property type="entry name" value="Thiolase_CS"/>
</dbReference>
<dbReference type="InterPro" id="IPR020615">
    <property type="entry name" value="Thiolase_acyl_enz_int_AS"/>
</dbReference>
<dbReference type="FunFam" id="3.40.47.10:FF:000010">
    <property type="entry name" value="Acetyl-CoA acetyltransferase (Thiolase)"/>
    <property type="match status" value="1"/>
</dbReference>
<dbReference type="InterPro" id="IPR020616">
    <property type="entry name" value="Thiolase_N"/>
</dbReference>
<dbReference type="InterPro" id="IPR016039">
    <property type="entry name" value="Thiolase-like"/>
</dbReference>
<feature type="active site" description="Proton acceptor" evidence="4">
    <location>
        <position position="379"/>
    </location>
</feature>
<protein>
    <submittedName>
        <fullName evidence="8">Acetyl-CoA acetyltransferase</fullName>
        <ecNumber evidence="8">2.3.1.9</ecNumber>
    </submittedName>
</protein>
<proteinExistence type="inferred from homology"/>
<dbReference type="EMBL" id="CP000267">
    <property type="protein sequence ID" value="ABD70278.1"/>
    <property type="molecule type" value="Genomic_DNA"/>
</dbReference>
<keyword evidence="3 5" id="KW-0012">Acyltransferase</keyword>
<dbReference type="PIRSF" id="PIRSF000429">
    <property type="entry name" value="Ac-CoA_Ac_transf"/>
    <property type="match status" value="1"/>
</dbReference>
<dbReference type="HOGENOM" id="CLU_031026_0_0_4"/>
<evidence type="ECO:0000256" key="5">
    <source>
        <dbReference type="RuleBase" id="RU003557"/>
    </source>
</evidence>
<dbReference type="GO" id="GO:0003985">
    <property type="term" value="F:acetyl-CoA C-acetyltransferase activity"/>
    <property type="evidence" value="ECO:0007669"/>
    <property type="project" value="UniProtKB-EC"/>
</dbReference>
<evidence type="ECO:0000313" key="8">
    <source>
        <dbReference type="EMBL" id="ABD70278.1"/>
    </source>
</evidence>
<dbReference type="SUPFAM" id="SSF53901">
    <property type="entry name" value="Thiolase-like"/>
    <property type="match status" value="2"/>
</dbReference>
<feature type="domain" description="Thiolase C-terminal" evidence="7">
    <location>
        <begin position="270"/>
        <end position="392"/>
    </location>
</feature>
<dbReference type="NCBIfam" id="TIGR01930">
    <property type="entry name" value="AcCoA-C-Actrans"/>
    <property type="match status" value="1"/>
</dbReference>
<dbReference type="Pfam" id="PF02803">
    <property type="entry name" value="Thiolase_C"/>
    <property type="match status" value="1"/>
</dbReference>
<dbReference type="Proteomes" id="UP000008332">
    <property type="component" value="Chromosome"/>
</dbReference>
<comment type="similarity">
    <text evidence="1 5">Belongs to the thiolase-like superfamily. Thiolase family.</text>
</comment>